<comment type="caution">
    <text evidence="2">The sequence shown here is derived from an EMBL/GenBank/DDBJ whole genome shotgun (WGS) entry which is preliminary data.</text>
</comment>
<organism evidence="2 3">
    <name type="scientific">Vibrio halioticoli NBRC 102217</name>
    <dbReference type="NCBI Taxonomy" id="1219072"/>
    <lineage>
        <taxon>Bacteria</taxon>
        <taxon>Pseudomonadati</taxon>
        <taxon>Pseudomonadota</taxon>
        <taxon>Gammaproteobacteria</taxon>
        <taxon>Vibrionales</taxon>
        <taxon>Vibrionaceae</taxon>
        <taxon>Vibrio</taxon>
    </lineage>
</organism>
<evidence type="ECO:0008006" key="4">
    <source>
        <dbReference type="Google" id="ProtNLM"/>
    </source>
</evidence>
<keyword evidence="1" id="KW-0732">Signal</keyword>
<evidence type="ECO:0000256" key="1">
    <source>
        <dbReference type="SAM" id="SignalP"/>
    </source>
</evidence>
<reference evidence="2 3" key="1">
    <citation type="submission" date="2013-11" db="EMBL/GenBank/DDBJ databases">
        <title>Whole genome shotgun sequence of Vibrio halioticoli NBRC 102217.</title>
        <authorList>
            <person name="Isaki S."/>
            <person name="Kimura A."/>
            <person name="Ohji S."/>
            <person name="Hosoyama A."/>
            <person name="Fujita N."/>
            <person name="Hashimoto M."/>
            <person name="Hosoyama Y."/>
            <person name="Yamazoe A."/>
        </authorList>
    </citation>
    <scope>NUCLEOTIDE SEQUENCE [LARGE SCALE GENOMIC DNA]</scope>
    <source>
        <strain evidence="2 3">NBRC 102217</strain>
    </source>
</reference>
<proteinExistence type="predicted"/>
<accession>V5FGS5</accession>
<dbReference type="eggNOG" id="ENOG502ZIBD">
    <property type="taxonomic scope" value="Bacteria"/>
</dbReference>
<evidence type="ECO:0000313" key="3">
    <source>
        <dbReference type="Proteomes" id="UP000017800"/>
    </source>
</evidence>
<feature type="signal peptide" evidence="1">
    <location>
        <begin position="1"/>
        <end position="26"/>
    </location>
</feature>
<dbReference type="OrthoDB" id="5902984at2"/>
<feature type="chain" id="PRO_5004732964" description="Outer membrane protein beta-barrel domain-containing protein" evidence="1">
    <location>
        <begin position="27"/>
        <end position="170"/>
    </location>
</feature>
<dbReference type="EMBL" id="BAUJ01000060">
    <property type="protein sequence ID" value="GAD90928.1"/>
    <property type="molecule type" value="Genomic_DNA"/>
</dbReference>
<keyword evidence="3" id="KW-1185">Reference proteome</keyword>
<name>V5FGS5_9VIBR</name>
<sequence length="170" mass="19205">MRLFFRYQLLLLVPILFTLFTTTAYSATDFDNAVPQDSNIHALNNQSPHRLFMSAIPGSGEQFDEWRVDTGYAYSVFENIDLYVATRISGSVDRQSSRDFLSGVNYHFSNKLSLNSAIYASPDAEAVSISDYMGAELSGKYMLTESLNLKATLDYEEWQSAIEVRLGFSF</sequence>
<gene>
    <name evidence="2" type="ORF">VHA01S_060_00220</name>
</gene>
<dbReference type="Proteomes" id="UP000017800">
    <property type="component" value="Unassembled WGS sequence"/>
</dbReference>
<protein>
    <recommendedName>
        <fullName evidence="4">Outer membrane protein beta-barrel domain-containing protein</fullName>
    </recommendedName>
</protein>
<dbReference type="AlphaFoldDB" id="V5FGS5"/>
<dbReference type="RefSeq" id="WP_023405234.1">
    <property type="nucleotide sequence ID" value="NZ_BAUJ01000060.1"/>
</dbReference>
<evidence type="ECO:0000313" key="2">
    <source>
        <dbReference type="EMBL" id="GAD90928.1"/>
    </source>
</evidence>